<organism evidence="1 2">
    <name type="scientific">Microcystis aeruginosa NIES-3787</name>
    <dbReference type="NCBI Taxonomy" id="2517782"/>
    <lineage>
        <taxon>Bacteria</taxon>
        <taxon>Bacillati</taxon>
        <taxon>Cyanobacteriota</taxon>
        <taxon>Cyanophyceae</taxon>
        <taxon>Oscillatoriophycideae</taxon>
        <taxon>Chroococcales</taxon>
        <taxon>Microcystaceae</taxon>
        <taxon>Microcystis</taxon>
    </lineage>
</organism>
<evidence type="ECO:0000313" key="1">
    <source>
        <dbReference type="EMBL" id="GCL47854.1"/>
    </source>
</evidence>
<gene>
    <name evidence="1" type="ORF">NIES3787_35650</name>
</gene>
<dbReference type="AlphaFoldDB" id="A0A6H9GCY3"/>
<proteinExistence type="predicted"/>
<reference evidence="1 2" key="1">
    <citation type="submission" date="2019-02" db="EMBL/GenBank/DDBJ databases">
        <title>Draft genome sequence of Arthrospira platensis NIES-3787.</title>
        <authorList>
            <person name="Yamaguchi H."/>
            <person name="Suzuki S."/>
            <person name="Kawachi M."/>
        </authorList>
    </citation>
    <scope>NUCLEOTIDE SEQUENCE [LARGE SCALE GENOMIC DNA]</scope>
    <source>
        <strain evidence="1 2">NIES-3787</strain>
    </source>
</reference>
<evidence type="ECO:0000313" key="2">
    <source>
        <dbReference type="Proteomes" id="UP000438874"/>
    </source>
</evidence>
<name>A0A6H9GCY3_MICAE</name>
<accession>A0A6H9GCY3</accession>
<dbReference type="EMBL" id="BJCH01000062">
    <property type="protein sequence ID" value="GCL47854.1"/>
    <property type="molecule type" value="Genomic_DNA"/>
</dbReference>
<protein>
    <submittedName>
        <fullName evidence="1">Uncharacterized protein</fullName>
    </submittedName>
</protein>
<sequence>MAFSNCKITRLELAPATTPKTGTLVILPLISVTLTVKSLAEGSAAKSVSLPKSTVIKEPAKLALVVEAINAKEVELATEEESLSLLEFLLPSKTFQDQPGLKLKPNPKGPIFTSKPTGKVREIVLSVFPIPQLKAVSTPPFISALRIGTWGI</sequence>
<dbReference type="Proteomes" id="UP000438874">
    <property type="component" value="Unassembled WGS sequence"/>
</dbReference>
<comment type="caution">
    <text evidence="1">The sequence shown here is derived from an EMBL/GenBank/DDBJ whole genome shotgun (WGS) entry which is preliminary data.</text>
</comment>